<dbReference type="Gene3D" id="3.40.50.720">
    <property type="entry name" value="NAD(P)-binding Rossmann-like Domain"/>
    <property type="match status" value="1"/>
</dbReference>
<evidence type="ECO:0000256" key="5">
    <source>
        <dbReference type="ARBA" id="ARBA00033067"/>
    </source>
</evidence>
<comment type="caution">
    <text evidence="7">The sequence shown here is derived from an EMBL/GenBank/DDBJ whole genome shotgun (WGS) entry which is preliminary data.</text>
</comment>
<reference evidence="7 8" key="1">
    <citation type="submission" date="2018-07" db="EMBL/GenBank/DDBJ databases">
        <title>Thalassococcus profundi sp. nov., a marine bacterium isolated from deep seawater of Okinawa Trough.</title>
        <authorList>
            <person name="Yu M."/>
        </authorList>
    </citation>
    <scope>NUCLEOTIDE SEQUENCE [LARGE SCALE GENOMIC DNA]</scope>
    <source>
        <strain evidence="7 8">WRAS1</strain>
    </source>
</reference>
<dbReference type="InterPro" id="IPR001509">
    <property type="entry name" value="Epimerase_deHydtase"/>
</dbReference>
<evidence type="ECO:0000313" key="8">
    <source>
        <dbReference type="Proteomes" id="UP000253977"/>
    </source>
</evidence>
<dbReference type="AlphaFoldDB" id="A0A369TGY7"/>
<keyword evidence="8" id="KW-1185">Reference proteome</keyword>
<dbReference type="PANTHER" id="PTHR43725">
    <property type="entry name" value="UDP-GLUCOSE 4-EPIMERASE"/>
    <property type="match status" value="1"/>
</dbReference>
<comment type="pathway">
    <text evidence="1">Carbohydrate metabolism; galactose metabolism.</text>
</comment>
<accession>A0A369TGY7</accession>
<dbReference type="InterPro" id="IPR036291">
    <property type="entry name" value="NAD(P)-bd_dom_sf"/>
</dbReference>
<feature type="domain" description="NAD-dependent epimerase/dehydratase" evidence="6">
    <location>
        <begin position="13"/>
        <end position="245"/>
    </location>
</feature>
<name>A0A369TGY7_9RHOB</name>
<dbReference type="Pfam" id="PF01370">
    <property type="entry name" value="Epimerase"/>
    <property type="match status" value="1"/>
</dbReference>
<dbReference type="Proteomes" id="UP000253977">
    <property type="component" value="Unassembled WGS sequence"/>
</dbReference>
<organism evidence="7 8">
    <name type="scientific">Thalassococcus profundi</name>
    <dbReference type="NCBI Taxonomy" id="2282382"/>
    <lineage>
        <taxon>Bacteria</taxon>
        <taxon>Pseudomonadati</taxon>
        <taxon>Pseudomonadota</taxon>
        <taxon>Alphaproteobacteria</taxon>
        <taxon>Rhodobacterales</taxon>
        <taxon>Roseobacteraceae</taxon>
        <taxon>Thalassococcus</taxon>
    </lineage>
</organism>
<dbReference type="RefSeq" id="WP_114513005.1">
    <property type="nucleotide sequence ID" value="NZ_QPMK01000030.1"/>
</dbReference>
<evidence type="ECO:0000259" key="6">
    <source>
        <dbReference type="Pfam" id="PF01370"/>
    </source>
</evidence>
<gene>
    <name evidence="7" type="ORF">DU478_22005</name>
</gene>
<dbReference type="OrthoDB" id="9801785at2"/>
<evidence type="ECO:0000256" key="3">
    <source>
        <dbReference type="ARBA" id="ARBA00018569"/>
    </source>
</evidence>
<comment type="similarity">
    <text evidence="2">Belongs to the NAD(P)-dependent epimerase/dehydratase family.</text>
</comment>
<evidence type="ECO:0000256" key="1">
    <source>
        <dbReference type="ARBA" id="ARBA00004947"/>
    </source>
</evidence>
<sequence length="314" mass="32723">MTPPDHMTGRTILLGGAGFLGTAIARDLCDAGQDVLVLDLPDRLTAAAPLLEGIETRAFAFPALDGLADCLAGADALVHLAWTTTPASSMQDLARDAAQNIAPSVALFQEAGRAGVGRVIFSSSGGTVYGDPETLPVPEHAAGGALSGYGVSKLAVENYLALEARQAGFTGVSLRIGNPYGPFQLRGTAIGVIANYLAQIHAGRAPEVWGDGTVVRDYIHIRDVAAAMRTALTAPDLPGGAYNIGSGTGHSINDIFEAIRRTTGTGLELRHRPARGFDVDTIVLDTGRFRAATGWAPAVDLETGIAELWDILTR</sequence>
<evidence type="ECO:0000256" key="4">
    <source>
        <dbReference type="ARBA" id="ARBA00031367"/>
    </source>
</evidence>
<evidence type="ECO:0000256" key="2">
    <source>
        <dbReference type="ARBA" id="ARBA00007637"/>
    </source>
</evidence>
<evidence type="ECO:0000313" key="7">
    <source>
        <dbReference type="EMBL" id="RDD64102.1"/>
    </source>
</evidence>
<dbReference type="SUPFAM" id="SSF51735">
    <property type="entry name" value="NAD(P)-binding Rossmann-fold domains"/>
    <property type="match status" value="1"/>
</dbReference>
<dbReference type="EMBL" id="QPMK01000030">
    <property type="protein sequence ID" value="RDD64102.1"/>
    <property type="molecule type" value="Genomic_DNA"/>
</dbReference>
<dbReference type="PANTHER" id="PTHR43725:SF53">
    <property type="entry name" value="UDP-ARABINOSE 4-EPIMERASE 1"/>
    <property type="match status" value="1"/>
</dbReference>
<proteinExistence type="inferred from homology"/>
<protein>
    <recommendedName>
        <fullName evidence="3">UDP-glucose 4-epimerase</fullName>
    </recommendedName>
    <alternativeName>
        <fullName evidence="5">Galactowaldenase</fullName>
    </alternativeName>
    <alternativeName>
        <fullName evidence="4">UDP-galactose 4-epimerase</fullName>
    </alternativeName>
</protein>